<accession>A0A7Y9GLR1</accession>
<dbReference type="PRINTS" id="PR00081">
    <property type="entry name" value="GDHRDH"/>
</dbReference>
<dbReference type="RefSeq" id="WP_179487734.1">
    <property type="nucleotide sequence ID" value="NZ_JACCBV010000001.1"/>
</dbReference>
<dbReference type="PANTHER" id="PTHR42879:SF6">
    <property type="entry name" value="NADPH-DEPENDENT REDUCTASE BACG"/>
    <property type="match status" value="1"/>
</dbReference>
<dbReference type="InterPro" id="IPR050259">
    <property type="entry name" value="SDR"/>
</dbReference>
<dbReference type="Pfam" id="PF13561">
    <property type="entry name" value="adh_short_C2"/>
    <property type="match status" value="1"/>
</dbReference>
<dbReference type="AlphaFoldDB" id="A0A7Y9GLR1"/>
<protein>
    <submittedName>
        <fullName evidence="4">3-oxoacyl-[acyl-carrier protein] reductase</fullName>
        <ecNumber evidence="4">1.1.1.100</ecNumber>
    </submittedName>
</protein>
<evidence type="ECO:0000256" key="1">
    <source>
        <dbReference type="ARBA" id="ARBA00006484"/>
    </source>
</evidence>
<feature type="domain" description="Ketoreductase" evidence="3">
    <location>
        <begin position="8"/>
        <end position="188"/>
    </location>
</feature>
<dbReference type="InterPro" id="IPR036291">
    <property type="entry name" value="NAD(P)-bd_dom_sf"/>
</dbReference>
<reference evidence="4 5" key="1">
    <citation type="submission" date="2020-07" db="EMBL/GenBank/DDBJ databases">
        <title>Sequencing the genomes of 1000 actinobacteria strains.</title>
        <authorList>
            <person name="Klenk H.-P."/>
        </authorList>
    </citation>
    <scope>NUCLEOTIDE SEQUENCE [LARGE SCALE GENOMIC DNA]</scope>
    <source>
        <strain evidence="4 5">DSM 24662</strain>
    </source>
</reference>
<dbReference type="EMBL" id="JACCBV010000001">
    <property type="protein sequence ID" value="NYE18812.1"/>
    <property type="molecule type" value="Genomic_DNA"/>
</dbReference>
<proteinExistence type="inferred from homology"/>
<evidence type="ECO:0000313" key="5">
    <source>
        <dbReference type="Proteomes" id="UP000576969"/>
    </source>
</evidence>
<evidence type="ECO:0000313" key="4">
    <source>
        <dbReference type="EMBL" id="NYE18812.1"/>
    </source>
</evidence>
<dbReference type="SUPFAM" id="SSF51735">
    <property type="entry name" value="NAD(P)-binding Rossmann-fold domains"/>
    <property type="match status" value="1"/>
</dbReference>
<evidence type="ECO:0000259" key="3">
    <source>
        <dbReference type="SMART" id="SM00822"/>
    </source>
</evidence>
<keyword evidence="5" id="KW-1185">Reference proteome</keyword>
<name>A0A7Y9GLR1_9MICO</name>
<dbReference type="SMART" id="SM00822">
    <property type="entry name" value="PKS_KR"/>
    <property type="match status" value="1"/>
</dbReference>
<dbReference type="InterPro" id="IPR002347">
    <property type="entry name" value="SDR_fam"/>
</dbReference>
<gene>
    <name evidence="4" type="ORF">BJ991_000840</name>
</gene>
<dbReference type="GO" id="GO:0004316">
    <property type="term" value="F:3-oxoacyl-[acyl-carrier-protein] reductase (NADPH) activity"/>
    <property type="evidence" value="ECO:0007669"/>
    <property type="project" value="UniProtKB-EC"/>
</dbReference>
<dbReference type="Proteomes" id="UP000576969">
    <property type="component" value="Unassembled WGS sequence"/>
</dbReference>
<evidence type="ECO:0000256" key="2">
    <source>
        <dbReference type="ARBA" id="ARBA00023002"/>
    </source>
</evidence>
<sequence length="264" mass="27782">MDLGIASRAYIITGASAGIGKATAEILAQEGASVLLCARGEERLRGVVETLGRAERSVRGLAIDVADPASAEKIRDAALEAFGRIDGVVSAAGMSTGEHLRDFSDESWMQAYQVNTLSAIRLAMTCVPVMRERGWGRIVTVGSTAGRTADPRFASYGAAKAALMNATRALSRAYSKYGILANCVMPGLTKSESVLAGYESAAKHMGVTADDVEHRMLQLEPIAMGRTGTPDEVARMIVFLASAASSWTTGVNIQVDGGTLRDLP</sequence>
<dbReference type="PANTHER" id="PTHR42879">
    <property type="entry name" value="3-OXOACYL-(ACYL-CARRIER-PROTEIN) REDUCTASE"/>
    <property type="match status" value="1"/>
</dbReference>
<dbReference type="Gene3D" id="3.40.50.720">
    <property type="entry name" value="NAD(P)-binding Rossmann-like Domain"/>
    <property type="match status" value="1"/>
</dbReference>
<dbReference type="EC" id="1.1.1.100" evidence="4"/>
<dbReference type="InterPro" id="IPR057326">
    <property type="entry name" value="KR_dom"/>
</dbReference>
<dbReference type="FunFam" id="3.40.50.720:FF:000084">
    <property type="entry name" value="Short-chain dehydrogenase reductase"/>
    <property type="match status" value="1"/>
</dbReference>
<keyword evidence="2 4" id="KW-0560">Oxidoreductase</keyword>
<organism evidence="4 5">
    <name type="scientific">Microbacterium immunditiarum</name>
    <dbReference type="NCBI Taxonomy" id="337480"/>
    <lineage>
        <taxon>Bacteria</taxon>
        <taxon>Bacillati</taxon>
        <taxon>Actinomycetota</taxon>
        <taxon>Actinomycetes</taxon>
        <taxon>Micrococcales</taxon>
        <taxon>Microbacteriaceae</taxon>
        <taxon>Microbacterium</taxon>
    </lineage>
</organism>
<dbReference type="PRINTS" id="PR00080">
    <property type="entry name" value="SDRFAMILY"/>
</dbReference>
<comment type="similarity">
    <text evidence="1">Belongs to the short-chain dehydrogenases/reductases (SDR) family.</text>
</comment>
<comment type="caution">
    <text evidence="4">The sequence shown here is derived from an EMBL/GenBank/DDBJ whole genome shotgun (WGS) entry which is preliminary data.</text>
</comment>